<proteinExistence type="predicted"/>
<dbReference type="SUPFAM" id="SSF53474">
    <property type="entry name" value="alpha/beta-Hydrolases"/>
    <property type="match status" value="1"/>
</dbReference>
<protein>
    <recommendedName>
        <fullName evidence="2">AB hydrolase-1 domain-containing protein</fullName>
    </recommendedName>
</protein>
<dbReference type="InterPro" id="IPR029058">
    <property type="entry name" value="AB_hydrolase_fold"/>
</dbReference>
<name>X0UK83_9ZZZZ</name>
<dbReference type="AlphaFoldDB" id="X0UK83"/>
<dbReference type="PANTHER" id="PTHR45763:SF46">
    <property type="entry name" value="AB HYDROLASE-1 DOMAIN-CONTAINING PROTEIN"/>
    <property type="match status" value="1"/>
</dbReference>
<dbReference type="EMBL" id="BARS01028249">
    <property type="protein sequence ID" value="GAG06234.1"/>
    <property type="molecule type" value="Genomic_DNA"/>
</dbReference>
<accession>X0UK83</accession>
<reference evidence="1" key="1">
    <citation type="journal article" date="2014" name="Front. Microbiol.">
        <title>High frequency of phylogenetically diverse reductive dehalogenase-homologous genes in deep subseafloor sedimentary metagenomes.</title>
        <authorList>
            <person name="Kawai M."/>
            <person name="Futagami T."/>
            <person name="Toyoda A."/>
            <person name="Takaki Y."/>
            <person name="Nishi S."/>
            <person name="Hori S."/>
            <person name="Arai W."/>
            <person name="Tsubouchi T."/>
            <person name="Morono Y."/>
            <person name="Uchiyama I."/>
            <person name="Ito T."/>
            <person name="Fujiyama A."/>
            <person name="Inagaki F."/>
            <person name="Takami H."/>
        </authorList>
    </citation>
    <scope>NUCLEOTIDE SEQUENCE</scope>
    <source>
        <strain evidence="1">Expedition CK06-06</strain>
    </source>
</reference>
<feature type="non-terminal residue" evidence="1">
    <location>
        <position position="1"/>
    </location>
</feature>
<evidence type="ECO:0008006" key="2">
    <source>
        <dbReference type="Google" id="ProtNLM"/>
    </source>
</evidence>
<evidence type="ECO:0000313" key="1">
    <source>
        <dbReference type="EMBL" id="GAG06234.1"/>
    </source>
</evidence>
<sequence length="226" mass="25309">DFKKGITTLENWPNDVVALADSLGIEKFAVFGPSGGGPFALACAWKIPERLTTVGLFASVGPFLPETVEKLAAPIRTMWKNAPRLPGLFRVQMKVFAWLARNFPNLYIKMILAEFSETDRKNYARLKLADLLRPDRNEGYRQGGIGTWYDAMIPVGWPIPLEDIKIKAHLWQGEEDISVPLAMGQYIAKNIPECEAKYIKGNGHLWIFEHLGEMLGKLVPSARVQG</sequence>
<gene>
    <name evidence="1" type="ORF">S01H1_44291</name>
</gene>
<dbReference type="PANTHER" id="PTHR45763">
    <property type="entry name" value="HYDROLASE, ALPHA/BETA FOLD FAMILY PROTEIN, EXPRESSED-RELATED"/>
    <property type="match status" value="1"/>
</dbReference>
<organism evidence="1">
    <name type="scientific">marine sediment metagenome</name>
    <dbReference type="NCBI Taxonomy" id="412755"/>
    <lineage>
        <taxon>unclassified sequences</taxon>
        <taxon>metagenomes</taxon>
        <taxon>ecological metagenomes</taxon>
    </lineage>
</organism>
<dbReference type="Gene3D" id="3.40.50.1820">
    <property type="entry name" value="alpha/beta hydrolase"/>
    <property type="match status" value="1"/>
</dbReference>
<comment type="caution">
    <text evidence="1">The sequence shown here is derived from an EMBL/GenBank/DDBJ whole genome shotgun (WGS) entry which is preliminary data.</text>
</comment>